<accession>A0A0A8E4B2</accession>
<organism evidence="1 2">
    <name type="scientific">Allofrancisella guangzhouensis</name>
    <dbReference type="NCBI Taxonomy" id="594679"/>
    <lineage>
        <taxon>Bacteria</taxon>
        <taxon>Pseudomonadati</taxon>
        <taxon>Pseudomonadota</taxon>
        <taxon>Gammaproteobacteria</taxon>
        <taxon>Thiotrichales</taxon>
        <taxon>Francisellaceae</taxon>
        <taxon>Allofrancisella</taxon>
    </lineage>
</organism>
<dbReference type="EMBL" id="CP010427">
    <property type="protein sequence ID" value="AJC48799.1"/>
    <property type="molecule type" value="Genomic_DNA"/>
</dbReference>
<proteinExistence type="predicted"/>
<sequence length="179" mass="21251">MKNKKCHKNTNHIFGNNKFLNNTPTTDGEPCPIINCGETLRDINVSAYNLAFEKELKRIIEWYQTVKHAHHKQRLRNLVNRIQDILASTVHDTRKKHLIIKNIVSSEINSYNTQRQGYSFLSKYKLHFFADKYFLVALKEIEQINRQYLLKFVKIDLDRYLKKITFVLLGDLLVHHQKI</sequence>
<dbReference type="RefSeq" id="WP_039124209.1">
    <property type="nucleotide sequence ID" value="NZ_CP010427.1"/>
</dbReference>
<dbReference type="AlphaFoldDB" id="A0A0A8E4B2"/>
<name>A0A0A8E4B2_9GAMM</name>
<reference evidence="1 2" key="1">
    <citation type="submission" date="2014-12" db="EMBL/GenBank/DDBJ databases">
        <title>Complete genome sequence of Francisella guanzhouensis strain 08HL01032 isolated from air-conditioning system in China.</title>
        <authorList>
            <person name="Svensson D."/>
            <person name="Ohrman C."/>
            <person name="Backman S."/>
            <person name="Karlsson E."/>
            <person name="Nilsson E."/>
            <person name="Bystrom M."/>
            <person name="Larkeryd A."/>
            <person name="Stenberg P."/>
            <person name="Scholtz H.C."/>
            <person name="Forsman M."/>
            <person name="Sjodin A."/>
        </authorList>
    </citation>
    <scope>NUCLEOTIDE SEQUENCE [LARGE SCALE GENOMIC DNA]</scope>
    <source>
        <strain evidence="1 2">08HL01032</strain>
    </source>
</reference>
<dbReference type="KEGG" id="fgu:SD28_03700"/>
<gene>
    <name evidence="1" type="ORF">SD28_03700</name>
</gene>
<dbReference type="STRING" id="594679.SD28_03700"/>
<protein>
    <submittedName>
        <fullName evidence="1">Uncharacterized protein</fullName>
    </submittedName>
</protein>
<dbReference type="HOGENOM" id="CLU_1501396_0_0_6"/>
<evidence type="ECO:0000313" key="1">
    <source>
        <dbReference type="EMBL" id="AJC48799.1"/>
    </source>
</evidence>
<evidence type="ECO:0000313" key="2">
    <source>
        <dbReference type="Proteomes" id="UP000031104"/>
    </source>
</evidence>
<keyword evidence="2" id="KW-1185">Reference proteome</keyword>
<dbReference type="Proteomes" id="UP000031104">
    <property type="component" value="Chromosome"/>
</dbReference>